<evidence type="ECO:0000256" key="2">
    <source>
        <dbReference type="ARBA" id="ARBA00022748"/>
    </source>
</evidence>
<gene>
    <name evidence="6" type="ORF">DXT99_20325</name>
</gene>
<feature type="domain" description="Thioredoxin" evidence="5">
    <location>
        <begin position="226"/>
        <end position="371"/>
    </location>
</feature>
<comment type="subcellular location">
    <subcellularLocation>
        <location evidence="1">Cell envelope</location>
    </subcellularLocation>
</comment>
<evidence type="ECO:0000313" key="6">
    <source>
        <dbReference type="EMBL" id="RDV13367.1"/>
    </source>
</evidence>
<accession>A0A3D8L7M7</accession>
<dbReference type="PANTHER" id="PTHR42852">
    <property type="entry name" value="THIOL:DISULFIDE INTERCHANGE PROTEIN DSBE"/>
    <property type="match status" value="1"/>
</dbReference>
<evidence type="ECO:0000259" key="5">
    <source>
        <dbReference type="PROSITE" id="PS51352"/>
    </source>
</evidence>
<dbReference type="PANTHER" id="PTHR42852:SF6">
    <property type="entry name" value="THIOL:DISULFIDE INTERCHANGE PROTEIN DSBE"/>
    <property type="match status" value="1"/>
</dbReference>
<evidence type="ECO:0000256" key="4">
    <source>
        <dbReference type="ARBA" id="ARBA00023284"/>
    </source>
</evidence>
<evidence type="ECO:0000256" key="1">
    <source>
        <dbReference type="ARBA" id="ARBA00004196"/>
    </source>
</evidence>
<dbReference type="RefSeq" id="WP_115567424.1">
    <property type="nucleotide sequence ID" value="NZ_QRGR01000025.1"/>
</dbReference>
<dbReference type="CDD" id="cd02966">
    <property type="entry name" value="TlpA_like_family"/>
    <property type="match status" value="1"/>
</dbReference>
<keyword evidence="4" id="KW-0676">Redox-active center</keyword>
<sequence>MKTLSQKAFQILLLAVVVFAPLCCLGQSLSVEGKIDGIGNKKVYLFVRDAHNQDILLDSTVSAKDNFAFTHEPEELGFYTITVDSVPGGVLFFLDSNVQIEGDSKAIWNSSVTGSPLTDEFNDFQRQFIAPVRQKVIALSDSMQDPNLDPSRREELERQQKEIVDATRLQSEKYIKEHPDSFLSLFQLHSLGKEKKRQLLDIIGQELQEHSIAKAIREEAQLEASVSAGKPAPAFTVQDMKGNAVSLADYRGQYVLLDFWGSWCGPCIKLIPETKAAYEKYKGKKVQFMGIAYDEEKDRAKLSGMIEKHGMAWPQIFQDMSDESKKGVVRSYRVTSFPSVILINPEGSIVYRGIGQDGLVEALKVLDKDMN</sequence>
<name>A0A3D8L7M7_9BACT</name>
<keyword evidence="3" id="KW-1015">Disulfide bond</keyword>
<reference evidence="7" key="1">
    <citation type="submission" date="2018-08" db="EMBL/GenBank/DDBJ databases">
        <authorList>
            <person name="Liu Z.-W."/>
            <person name="Du Z.-J."/>
        </authorList>
    </citation>
    <scope>NUCLEOTIDE SEQUENCE [LARGE SCALE GENOMIC DNA]</scope>
    <source>
        <strain evidence="7">H4X</strain>
    </source>
</reference>
<dbReference type="Pfam" id="PF00578">
    <property type="entry name" value="AhpC-TSA"/>
    <property type="match status" value="1"/>
</dbReference>
<evidence type="ECO:0000256" key="3">
    <source>
        <dbReference type="ARBA" id="ARBA00023157"/>
    </source>
</evidence>
<keyword evidence="7" id="KW-1185">Reference proteome</keyword>
<dbReference type="EMBL" id="QRGR01000025">
    <property type="protein sequence ID" value="RDV13367.1"/>
    <property type="molecule type" value="Genomic_DNA"/>
</dbReference>
<dbReference type="OrthoDB" id="6399635at2"/>
<dbReference type="GO" id="GO:0030313">
    <property type="term" value="C:cell envelope"/>
    <property type="evidence" value="ECO:0007669"/>
    <property type="project" value="UniProtKB-SubCell"/>
</dbReference>
<dbReference type="InterPro" id="IPR050553">
    <property type="entry name" value="Thioredoxin_ResA/DsbE_sf"/>
</dbReference>
<dbReference type="GO" id="GO:0016491">
    <property type="term" value="F:oxidoreductase activity"/>
    <property type="evidence" value="ECO:0007669"/>
    <property type="project" value="InterPro"/>
</dbReference>
<organism evidence="6 7">
    <name type="scientific">Pontibacter diazotrophicus</name>
    <dbReference type="NCBI Taxonomy" id="1400979"/>
    <lineage>
        <taxon>Bacteria</taxon>
        <taxon>Pseudomonadati</taxon>
        <taxon>Bacteroidota</taxon>
        <taxon>Cytophagia</taxon>
        <taxon>Cytophagales</taxon>
        <taxon>Hymenobacteraceae</taxon>
        <taxon>Pontibacter</taxon>
    </lineage>
</organism>
<dbReference type="InterPro" id="IPR025380">
    <property type="entry name" value="DUF4369"/>
</dbReference>
<dbReference type="Pfam" id="PF14289">
    <property type="entry name" value="DUF4369"/>
    <property type="match status" value="1"/>
</dbReference>
<evidence type="ECO:0000313" key="7">
    <source>
        <dbReference type="Proteomes" id="UP000256708"/>
    </source>
</evidence>
<dbReference type="Gene3D" id="3.40.30.10">
    <property type="entry name" value="Glutaredoxin"/>
    <property type="match status" value="1"/>
</dbReference>
<dbReference type="PROSITE" id="PS51352">
    <property type="entry name" value="THIOREDOXIN_2"/>
    <property type="match status" value="1"/>
</dbReference>
<dbReference type="InterPro" id="IPR036249">
    <property type="entry name" value="Thioredoxin-like_sf"/>
</dbReference>
<protein>
    <submittedName>
        <fullName evidence="6">AhpC/TSA family protein</fullName>
    </submittedName>
</protein>
<proteinExistence type="predicted"/>
<dbReference type="Proteomes" id="UP000256708">
    <property type="component" value="Unassembled WGS sequence"/>
</dbReference>
<comment type="caution">
    <text evidence="6">The sequence shown here is derived from an EMBL/GenBank/DDBJ whole genome shotgun (WGS) entry which is preliminary data.</text>
</comment>
<dbReference type="AlphaFoldDB" id="A0A3D8L7M7"/>
<dbReference type="GO" id="GO:0016209">
    <property type="term" value="F:antioxidant activity"/>
    <property type="evidence" value="ECO:0007669"/>
    <property type="project" value="InterPro"/>
</dbReference>
<keyword evidence="2" id="KW-0201">Cytochrome c-type biogenesis</keyword>
<dbReference type="GO" id="GO:0017004">
    <property type="term" value="P:cytochrome complex assembly"/>
    <property type="evidence" value="ECO:0007669"/>
    <property type="project" value="UniProtKB-KW"/>
</dbReference>
<dbReference type="SUPFAM" id="SSF52833">
    <property type="entry name" value="Thioredoxin-like"/>
    <property type="match status" value="1"/>
</dbReference>
<dbReference type="InterPro" id="IPR000866">
    <property type="entry name" value="AhpC/TSA"/>
</dbReference>
<dbReference type="InterPro" id="IPR013766">
    <property type="entry name" value="Thioredoxin_domain"/>
</dbReference>